<evidence type="ECO:0000313" key="3">
    <source>
        <dbReference type="Proteomes" id="UP000008021"/>
    </source>
</evidence>
<dbReference type="Proteomes" id="UP000008021">
    <property type="component" value="Chromosome 4"/>
</dbReference>
<feature type="region of interest" description="Disordered" evidence="1">
    <location>
        <begin position="1"/>
        <end position="53"/>
    </location>
</feature>
<proteinExistence type="predicted"/>
<protein>
    <submittedName>
        <fullName evidence="2">Uncharacterized protein</fullName>
    </submittedName>
</protein>
<evidence type="ECO:0000256" key="1">
    <source>
        <dbReference type="SAM" id="MobiDB-lite"/>
    </source>
</evidence>
<name>A0A0E0DAY4_9ORYZ</name>
<dbReference type="AlphaFoldDB" id="A0A0E0DAY4"/>
<feature type="region of interest" description="Disordered" evidence="1">
    <location>
        <begin position="199"/>
        <end position="255"/>
    </location>
</feature>
<dbReference type="EnsemblPlants" id="OMERI04G03030.1">
    <property type="protein sequence ID" value="OMERI04G03030.1"/>
    <property type="gene ID" value="OMERI04G03030"/>
</dbReference>
<reference evidence="2" key="2">
    <citation type="submission" date="2018-05" db="EMBL/GenBank/DDBJ databases">
        <title>OmerRS3 (Oryza meridionalis Reference Sequence Version 3).</title>
        <authorList>
            <person name="Zhang J."/>
            <person name="Kudrna D."/>
            <person name="Lee S."/>
            <person name="Talag J."/>
            <person name="Welchert J."/>
            <person name="Wing R.A."/>
        </authorList>
    </citation>
    <scope>NUCLEOTIDE SEQUENCE [LARGE SCALE GENOMIC DNA]</scope>
    <source>
        <strain evidence="2">cv. OR44</strain>
    </source>
</reference>
<reference evidence="2" key="1">
    <citation type="submission" date="2015-04" db="UniProtKB">
        <authorList>
            <consortium name="EnsemblPlants"/>
        </authorList>
    </citation>
    <scope>IDENTIFICATION</scope>
</reference>
<dbReference type="HOGENOM" id="CLU_883918_0_0_1"/>
<organism evidence="2">
    <name type="scientific">Oryza meridionalis</name>
    <dbReference type="NCBI Taxonomy" id="40149"/>
    <lineage>
        <taxon>Eukaryota</taxon>
        <taxon>Viridiplantae</taxon>
        <taxon>Streptophyta</taxon>
        <taxon>Embryophyta</taxon>
        <taxon>Tracheophyta</taxon>
        <taxon>Spermatophyta</taxon>
        <taxon>Magnoliopsida</taxon>
        <taxon>Liliopsida</taxon>
        <taxon>Poales</taxon>
        <taxon>Poaceae</taxon>
        <taxon>BOP clade</taxon>
        <taxon>Oryzoideae</taxon>
        <taxon>Oryzeae</taxon>
        <taxon>Oryzinae</taxon>
        <taxon>Oryza</taxon>
    </lineage>
</organism>
<feature type="compositionally biased region" description="Pro residues" evidence="1">
    <location>
        <begin position="25"/>
        <end position="34"/>
    </location>
</feature>
<accession>A0A0E0DAY4</accession>
<dbReference type="Gramene" id="OMERI04G03030.1">
    <property type="protein sequence ID" value="OMERI04G03030.1"/>
    <property type="gene ID" value="OMERI04G03030"/>
</dbReference>
<sequence>MPCATPALNQDGDLHRSRRTAPPIGAEPPDPVAPSQPSAGSGGHSPRHHRVSELRRSSAPFRFSWQGSRNGVAAGCSLGHGCGWSRYFAPAEPLPQGLHAPSSSRSEACGGCMDASPLACCVHASASPPAAASQICLLQLPARRHMLCLLFCCLLLGMAPESMTWIAMRSSSSWRRMVCEEVVVCEAWSTCRRSYNGELTPTGAPSPDPDALCHPSSESGRRSPPFQTHRTANRSRAAGSGCPEPTQRRIWRPQSSPPPCLGVAALIRTLPLQLAGVEERRRGWLLARPRLWLVALLCASGATAAGPPCSIQLAL</sequence>
<keyword evidence="3" id="KW-1185">Reference proteome</keyword>
<evidence type="ECO:0000313" key="2">
    <source>
        <dbReference type="EnsemblPlants" id="OMERI04G03030.1"/>
    </source>
</evidence>